<accession>A0A2S0MV20</accession>
<evidence type="ECO:0000313" key="2">
    <source>
        <dbReference type="Proteomes" id="UP000237655"/>
    </source>
</evidence>
<dbReference type="KEGG" id="thas:C6Y53_10220"/>
<dbReference type="EMBL" id="CP027665">
    <property type="protein sequence ID" value="AVO39739.1"/>
    <property type="molecule type" value="Genomic_DNA"/>
</dbReference>
<organism evidence="1 2">
    <name type="scientific">Pukyongiella litopenaei</name>
    <dbReference type="NCBI Taxonomy" id="2605946"/>
    <lineage>
        <taxon>Bacteria</taxon>
        <taxon>Pseudomonadati</taxon>
        <taxon>Pseudomonadota</taxon>
        <taxon>Alphaproteobacteria</taxon>
        <taxon>Rhodobacterales</taxon>
        <taxon>Paracoccaceae</taxon>
        <taxon>Pukyongiella</taxon>
    </lineage>
</organism>
<protein>
    <submittedName>
        <fullName evidence="1">Uncharacterized protein</fullName>
    </submittedName>
</protein>
<sequence length="129" mass="13642">MAAGDTTGDTTDSGAGLRIELNAAEQRDDACLLTFVVENRQDGDIDRAVYETVLFDTEGRVDRLTLFNFADLPAGRVRVRQFAVPELSCASLGRVLINGVSSCEAGDTGADACDGALELDSRTAIEVLG</sequence>
<name>A0A2S0MV20_9RHOB</name>
<reference evidence="2" key="1">
    <citation type="submission" date="2018-03" db="EMBL/GenBank/DDBJ databases">
        <title>Genomic analysis of the strain SH-1 isolated from shrimp intestine.</title>
        <authorList>
            <person name="Kim Y.-S."/>
            <person name="Kim S.-E."/>
            <person name="Kim K.-H."/>
        </authorList>
    </citation>
    <scope>NUCLEOTIDE SEQUENCE [LARGE SCALE GENOMIC DNA]</scope>
    <source>
        <strain evidence="2">SH-1</strain>
    </source>
</reference>
<evidence type="ECO:0000313" key="1">
    <source>
        <dbReference type="EMBL" id="AVO39739.1"/>
    </source>
</evidence>
<proteinExistence type="predicted"/>
<dbReference type="Proteomes" id="UP000237655">
    <property type="component" value="Chromosome"/>
</dbReference>
<keyword evidence="2" id="KW-1185">Reference proteome</keyword>
<gene>
    <name evidence="1" type="ORF">C6Y53_10220</name>
</gene>
<dbReference type="AlphaFoldDB" id="A0A2S0MV20"/>